<dbReference type="EMBL" id="JAAAMV010000003">
    <property type="protein sequence ID" value="NBD23781.1"/>
    <property type="molecule type" value="Genomic_DNA"/>
</dbReference>
<proteinExistence type="inferred from homology"/>
<dbReference type="InterPro" id="IPR050768">
    <property type="entry name" value="UPF0353/GerABKA_families"/>
</dbReference>
<evidence type="ECO:0000256" key="3">
    <source>
        <dbReference type="SAM" id="Phobius"/>
    </source>
</evidence>
<feature type="transmembrane region" description="Helical" evidence="3">
    <location>
        <begin position="262"/>
        <end position="291"/>
    </location>
</feature>
<feature type="transmembrane region" description="Helical" evidence="3">
    <location>
        <begin position="361"/>
        <end position="382"/>
    </location>
</feature>
<keyword evidence="3" id="KW-0812">Transmembrane</keyword>
<comment type="similarity">
    <text evidence="1">Belongs to the GerABKA family.</text>
</comment>
<keyword evidence="5" id="KW-1185">Reference proteome</keyword>
<evidence type="ECO:0000313" key="5">
    <source>
        <dbReference type="Proteomes" id="UP000665561"/>
    </source>
</evidence>
<accession>A0ABW9XMJ2</accession>
<dbReference type="Pfam" id="PF03323">
    <property type="entry name" value="GerA"/>
    <property type="match status" value="1"/>
</dbReference>
<dbReference type="InterPro" id="IPR004995">
    <property type="entry name" value="Spore_Ger"/>
</dbReference>
<dbReference type="PANTHER" id="PTHR22550">
    <property type="entry name" value="SPORE GERMINATION PROTEIN"/>
    <property type="match status" value="1"/>
</dbReference>
<name>A0ABW9XMJ2_9BACL</name>
<evidence type="ECO:0000256" key="1">
    <source>
        <dbReference type="ARBA" id="ARBA00005278"/>
    </source>
</evidence>
<evidence type="ECO:0000313" key="4">
    <source>
        <dbReference type="EMBL" id="NBD23781.1"/>
    </source>
</evidence>
<feature type="transmembrane region" description="Helical" evidence="3">
    <location>
        <begin position="394"/>
        <end position="420"/>
    </location>
</feature>
<reference evidence="4 5" key="1">
    <citation type="submission" date="2020-01" db="EMBL/GenBank/DDBJ databases">
        <title>Paenibacillus soybeanensis sp. nov. isolated from the nodules of soybean (Glycine max(L.) Merr).</title>
        <authorList>
            <person name="Wang H."/>
        </authorList>
    </citation>
    <scope>NUCLEOTIDE SEQUENCE [LARGE SCALE GENOMIC DNA]</scope>
    <source>
        <strain evidence="4 5">T1</strain>
    </source>
</reference>
<gene>
    <name evidence="4" type="ORF">GT019_07850</name>
</gene>
<comment type="caution">
    <text evidence="4">The sequence shown here is derived from an EMBL/GenBank/DDBJ whole genome shotgun (WGS) entry which is preliminary data.</text>
</comment>
<dbReference type="RefSeq" id="WP_161742570.1">
    <property type="nucleotide sequence ID" value="NZ_JAAAMV010000003.1"/>
</dbReference>
<feature type="transmembrane region" description="Helical" evidence="3">
    <location>
        <begin position="311"/>
        <end position="330"/>
    </location>
</feature>
<protein>
    <submittedName>
        <fullName evidence="4">Spore germination protein</fullName>
    </submittedName>
</protein>
<dbReference type="PIRSF" id="PIRSF005690">
    <property type="entry name" value="GerBA"/>
    <property type="match status" value="1"/>
</dbReference>
<evidence type="ECO:0000256" key="2">
    <source>
        <dbReference type="ARBA" id="ARBA00023136"/>
    </source>
</evidence>
<dbReference type="Proteomes" id="UP000665561">
    <property type="component" value="Unassembled WGS sequence"/>
</dbReference>
<keyword evidence="3" id="KW-1133">Transmembrane helix</keyword>
<keyword evidence="2 3" id="KW-0472">Membrane</keyword>
<organism evidence="4 5">
    <name type="scientific">Paenibacillus glycinis</name>
    <dbReference type="NCBI Taxonomy" id="2697035"/>
    <lineage>
        <taxon>Bacteria</taxon>
        <taxon>Bacillati</taxon>
        <taxon>Bacillota</taxon>
        <taxon>Bacilli</taxon>
        <taxon>Bacillales</taxon>
        <taxon>Paenibacillaceae</taxon>
        <taxon>Paenibacillus</taxon>
    </lineage>
</organism>
<sequence>MNEQMQSIAASLDTFFENNADARREQIDAEPGFILYYIWTITDPDFIDQQLKMPFFRYSREEYELHLRSISQAGDKPEDLPGKLCKGCAVILYGDQVYTVAKSVAYRTRSVDTPQVEASIVGPLEAFVESMAVNLNLIRKHYQSPNLRIVKFEVGTLSHITGYMLYDSELADQAFVKRELQQIDNLNAKNAQAVSKVQQYLPKKRPLLFPRTVVTERPDRVSEALSKGKSAYLIETTPFASLAPINFHDFMASMDDSYMLPVYSYFLIALRYFALFATVVLPGAYVAFTAFNPEVFRVQLALSIAGSRAGLPYPAFLEVAFMMIMTELLVEASLRVPKTIGPAATTVGGLILGEAASQANLVSDIMIIVVASVAIANFVIPINTMSLTVRVLKYVLLFLGTIAGFFGLTVGIVLLVSYLFTMHDGKYSLVQSYTAPVKFNTGRAPKSPAGGGQA</sequence>
<dbReference type="PANTHER" id="PTHR22550:SF5">
    <property type="entry name" value="LEUCINE ZIPPER PROTEIN 4"/>
    <property type="match status" value="1"/>
</dbReference>